<protein>
    <submittedName>
        <fullName evidence="1">Uncharacterized protein</fullName>
    </submittedName>
</protein>
<dbReference type="EMBL" id="BDGG01000015">
    <property type="protein sequence ID" value="GAV07415.1"/>
    <property type="molecule type" value="Genomic_DNA"/>
</dbReference>
<name>A0A1D1W1G3_RAMVA</name>
<sequence>MVLLAPVDAHYNFTVIDVGGYGKQSDSGTFTASLLGQKLEDGTLELPEDGKLPATDLKMSTSSLLTKLFH</sequence>
<accession>A0A1D1W1G3</accession>
<comment type="caution">
    <text evidence="1">The sequence shown here is derived from an EMBL/GenBank/DDBJ whole genome shotgun (WGS) entry which is preliminary data.</text>
</comment>
<evidence type="ECO:0000313" key="1">
    <source>
        <dbReference type="EMBL" id="GAV07415.1"/>
    </source>
</evidence>
<dbReference type="Proteomes" id="UP000186922">
    <property type="component" value="Unassembled WGS sequence"/>
</dbReference>
<dbReference type="OrthoDB" id="6712079at2759"/>
<reference evidence="1 2" key="1">
    <citation type="journal article" date="2016" name="Nat. Commun.">
        <title>Extremotolerant tardigrade genome and improved radiotolerance of human cultured cells by tardigrade-unique protein.</title>
        <authorList>
            <person name="Hashimoto T."/>
            <person name="Horikawa D.D."/>
            <person name="Saito Y."/>
            <person name="Kuwahara H."/>
            <person name="Kozuka-Hata H."/>
            <person name="Shin-I T."/>
            <person name="Minakuchi Y."/>
            <person name="Ohishi K."/>
            <person name="Motoyama A."/>
            <person name="Aizu T."/>
            <person name="Enomoto A."/>
            <person name="Kondo K."/>
            <person name="Tanaka S."/>
            <person name="Hara Y."/>
            <person name="Koshikawa S."/>
            <person name="Sagara H."/>
            <person name="Miura T."/>
            <person name="Yokobori S."/>
            <person name="Miyagawa K."/>
            <person name="Suzuki Y."/>
            <person name="Kubo T."/>
            <person name="Oyama M."/>
            <person name="Kohara Y."/>
            <person name="Fujiyama A."/>
            <person name="Arakawa K."/>
            <person name="Katayama T."/>
            <person name="Toyoda A."/>
            <person name="Kunieda T."/>
        </authorList>
    </citation>
    <scope>NUCLEOTIDE SEQUENCE [LARGE SCALE GENOMIC DNA]</scope>
    <source>
        <strain evidence="1 2">YOKOZUNA-1</strain>
    </source>
</reference>
<proteinExistence type="predicted"/>
<evidence type="ECO:0000313" key="2">
    <source>
        <dbReference type="Proteomes" id="UP000186922"/>
    </source>
</evidence>
<dbReference type="STRING" id="947166.A0A1D1W1G3"/>
<gene>
    <name evidence="1" type="primary">RvY_17251-1</name>
    <name evidence="1" type="synonym">RvY_17251.1</name>
    <name evidence="1" type="ORF">RvY_17251</name>
</gene>
<keyword evidence="2" id="KW-1185">Reference proteome</keyword>
<dbReference type="AlphaFoldDB" id="A0A1D1W1G3"/>
<organism evidence="1 2">
    <name type="scientific">Ramazzottius varieornatus</name>
    <name type="common">Water bear</name>
    <name type="synonym">Tardigrade</name>
    <dbReference type="NCBI Taxonomy" id="947166"/>
    <lineage>
        <taxon>Eukaryota</taxon>
        <taxon>Metazoa</taxon>
        <taxon>Ecdysozoa</taxon>
        <taxon>Tardigrada</taxon>
        <taxon>Eutardigrada</taxon>
        <taxon>Parachela</taxon>
        <taxon>Hypsibioidea</taxon>
        <taxon>Ramazzottiidae</taxon>
        <taxon>Ramazzottius</taxon>
    </lineage>
</organism>